<evidence type="ECO:0000256" key="1">
    <source>
        <dbReference type="SAM" id="MobiDB-lite"/>
    </source>
</evidence>
<feature type="compositionally biased region" description="Acidic residues" evidence="1">
    <location>
        <begin position="1"/>
        <end position="14"/>
    </location>
</feature>
<keyword evidence="2" id="KW-1185">Reference proteome</keyword>
<dbReference type="RefSeq" id="XP_025405197.1">
    <property type="nucleotide sequence ID" value="XM_025549412.1"/>
</dbReference>
<reference evidence="3" key="1">
    <citation type="submission" date="2025-08" db="UniProtKB">
        <authorList>
            <consortium name="RefSeq"/>
        </authorList>
    </citation>
    <scope>IDENTIFICATION</scope>
    <source>
        <tissue evidence="3">Whole body</tissue>
    </source>
</reference>
<gene>
    <name evidence="3" type="primary">LOC112679559</name>
</gene>
<organism evidence="2 3">
    <name type="scientific">Sipha flava</name>
    <name type="common">yellow sugarcane aphid</name>
    <dbReference type="NCBI Taxonomy" id="143950"/>
    <lineage>
        <taxon>Eukaryota</taxon>
        <taxon>Metazoa</taxon>
        <taxon>Ecdysozoa</taxon>
        <taxon>Arthropoda</taxon>
        <taxon>Hexapoda</taxon>
        <taxon>Insecta</taxon>
        <taxon>Pterygota</taxon>
        <taxon>Neoptera</taxon>
        <taxon>Paraneoptera</taxon>
        <taxon>Hemiptera</taxon>
        <taxon>Sternorrhyncha</taxon>
        <taxon>Aphidomorpha</taxon>
        <taxon>Aphidoidea</taxon>
        <taxon>Aphididae</taxon>
        <taxon>Sipha</taxon>
    </lineage>
</organism>
<sequence length="80" mass="9299">MADDAEMEIVEETTDPSLDSSRVGTEENEEVVYKLHEEIDNLNLVLDHLERKNGDIYTRIEQLLATFQQNKSEEDDDEDK</sequence>
<proteinExistence type="predicted"/>
<protein>
    <submittedName>
        <fullName evidence="3">Uncharacterized protein LOC112679559 isoform X2</fullName>
    </submittedName>
</protein>
<dbReference type="OrthoDB" id="10050612at2759"/>
<dbReference type="AlphaFoldDB" id="A0A8B8F4G6"/>
<feature type="region of interest" description="Disordered" evidence="1">
    <location>
        <begin position="1"/>
        <end position="26"/>
    </location>
</feature>
<name>A0A8B8F4G6_9HEMI</name>
<dbReference type="Proteomes" id="UP000694846">
    <property type="component" value="Unplaced"/>
</dbReference>
<evidence type="ECO:0000313" key="3">
    <source>
        <dbReference type="RefSeq" id="XP_025405197.1"/>
    </source>
</evidence>
<accession>A0A8B8F4G6</accession>
<dbReference type="GeneID" id="112679559"/>
<evidence type="ECO:0000313" key="2">
    <source>
        <dbReference type="Proteomes" id="UP000694846"/>
    </source>
</evidence>